<feature type="compositionally biased region" description="Basic and acidic residues" evidence="4">
    <location>
        <begin position="164"/>
        <end position="174"/>
    </location>
</feature>
<evidence type="ECO:0000313" key="7">
    <source>
        <dbReference type="Proteomes" id="UP000184363"/>
    </source>
</evidence>
<feature type="region of interest" description="Disordered" evidence="4">
    <location>
        <begin position="161"/>
        <end position="209"/>
    </location>
</feature>
<reference evidence="6 7" key="1">
    <citation type="submission" date="2016-11" db="EMBL/GenBank/DDBJ databases">
        <authorList>
            <person name="Jaros S."/>
            <person name="Januszkiewicz K."/>
            <person name="Wedrychowicz H."/>
        </authorList>
    </citation>
    <scope>NUCLEOTIDE SEQUENCE [LARGE SCALE GENOMIC DNA]</scope>
    <source>
        <strain evidence="6 7">DSM 43832</strain>
    </source>
</reference>
<evidence type="ECO:0000259" key="5">
    <source>
        <dbReference type="PROSITE" id="PS01124"/>
    </source>
</evidence>
<dbReference type="SMART" id="SM00342">
    <property type="entry name" value="HTH_ARAC"/>
    <property type="match status" value="1"/>
</dbReference>
<dbReference type="SUPFAM" id="SSF46689">
    <property type="entry name" value="Homeodomain-like"/>
    <property type="match status" value="2"/>
</dbReference>
<dbReference type="PANTHER" id="PTHR46796:SF14">
    <property type="entry name" value="TRANSCRIPTIONAL REGULATORY PROTEIN"/>
    <property type="match status" value="1"/>
</dbReference>
<evidence type="ECO:0000256" key="2">
    <source>
        <dbReference type="ARBA" id="ARBA00023125"/>
    </source>
</evidence>
<dbReference type="RefSeq" id="WP_073459295.1">
    <property type="nucleotide sequence ID" value="NZ_CALGVN010000013.1"/>
</dbReference>
<dbReference type="GO" id="GO:0043565">
    <property type="term" value="F:sequence-specific DNA binding"/>
    <property type="evidence" value="ECO:0007669"/>
    <property type="project" value="InterPro"/>
</dbReference>
<dbReference type="InterPro" id="IPR009057">
    <property type="entry name" value="Homeodomain-like_sf"/>
</dbReference>
<dbReference type="GO" id="GO:0003700">
    <property type="term" value="F:DNA-binding transcription factor activity"/>
    <property type="evidence" value="ECO:0007669"/>
    <property type="project" value="InterPro"/>
</dbReference>
<gene>
    <name evidence="6" type="ORF">SAMN05443637_119121</name>
</gene>
<dbReference type="InterPro" id="IPR050204">
    <property type="entry name" value="AraC_XylS_family_regulators"/>
</dbReference>
<accession>A0A1M6YC42</accession>
<evidence type="ECO:0000256" key="3">
    <source>
        <dbReference type="ARBA" id="ARBA00023163"/>
    </source>
</evidence>
<keyword evidence="1" id="KW-0805">Transcription regulation</keyword>
<dbReference type="AlphaFoldDB" id="A0A1M6YC42"/>
<keyword evidence="2" id="KW-0238">DNA-binding</keyword>
<dbReference type="EMBL" id="FRAP01000019">
    <property type="protein sequence ID" value="SHL15838.1"/>
    <property type="molecule type" value="Genomic_DNA"/>
</dbReference>
<dbReference type="PROSITE" id="PS01124">
    <property type="entry name" value="HTH_ARAC_FAMILY_2"/>
    <property type="match status" value="1"/>
</dbReference>
<keyword evidence="3" id="KW-0804">Transcription</keyword>
<evidence type="ECO:0000256" key="4">
    <source>
        <dbReference type="SAM" id="MobiDB-lite"/>
    </source>
</evidence>
<proteinExistence type="predicted"/>
<sequence length="209" mass="22972">MSIAPAAGARDATVLGLATVLRRIHLGQASPDPMHTSTLVHHLLGHLAEHYCRPARRIRHPGRLDRRLVDRVADLLEQRIGDPLRLDDLAAVAHLSPYHFARAFTRTTGLAAHEYVTARRIDRAKAMLVNSEHTVATALGYDDVGHFRRLFRRCTGHLSSALRPADRARSDSHPRPARGRRRPASARTQSSPPATGARSPAVSTGRRAS</sequence>
<organism evidence="6 7">
    <name type="scientific">Pseudonocardia thermophila</name>
    <dbReference type="NCBI Taxonomy" id="1848"/>
    <lineage>
        <taxon>Bacteria</taxon>
        <taxon>Bacillati</taxon>
        <taxon>Actinomycetota</taxon>
        <taxon>Actinomycetes</taxon>
        <taxon>Pseudonocardiales</taxon>
        <taxon>Pseudonocardiaceae</taxon>
        <taxon>Pseudonocardia</taxon>
    </lineage>
</organism>
<name>A0A1M6YC42_PSETH</name>
<evidence type="ECO:0000313" key="6">
    <source>
        <dbReference type="EMBL" id="SHL15838.1"/>
    </source>
</evidence>
<evidence type="ECO:0000256" key="1">
    <source>
        <dbReference type="ARBA" id="ARBA00023015"/>
    </source>
</evidence>
<protein>
    <submittedName>
        <fullName evidence="6">Helix-turn-helix domain-containing protein</fullName>
    </submittedName>
</protein>
<dbReference type="PANTHER" id="PTHR46796">
    <property type="entry name" value="HTH-TYPE TRANSCRIPTIONAL ACTIVATOR RHAS-RELATED"/>
    <property type="match status" value="1"/>
</dbReference>
<dbReference type="Gene3D" id="1.10.10.60">
    <property type="entry name" value="Homeodomain-like"/>
    <property type="match status" value="2"/>
</dbReference>
<dbReference type="Proteomes" id="UP000184363">
    <property type="component" value="Unassembled WGS sequence"/>
</dbReference>
<dbReference type="STRING" id="1848.SAMN05443637_119121"/>
<feature type="compositionally biased region" description="Basic residues" evidence="4">
    <location>
        <begin position="175"/>
        <end position="184"/>
    </location>
</feature>
<dbReference type="Pfam" id="PF12833">
    <property type="entry name" value="HTH_18"/>
    <property type="match status" value="1"/>
</dbReference>
<dbReference type="InterPro" id="IPR018060">
    <property type="entry name" value="HTH_AraC"/>
</dbReference>
<feature type="domain" description="HTH araC/xylS-type" evidence="5">
    <location>
        <begin position="70"/>
        <end position="165"/>
    </location>
</feature>
<dbReference type="OrthoDB" id="2060755at2"/>
<keyword evidence="7" id="KW-1185">Reference proteome</keyword>